<dbReference type="OrthoDB" id="20949at2759"/>
<accession>A0A5B8MUS2</accession>
<dbReference type="PANTHER" id="PTHR13245">
    <property type="entry name" value="RRP15-LIKE PROTEIN"/>
    <property type="match status" value="1"/>
</dbReference>
<gene>
    <name evidence="3" type="ORF">A3770_09p56680</name>
</gene>
<comment type="similarity">
    <text evidence="1">Belongs to the RRP15 family.</text>
</comment>
<feature type="compositionally biased region" description="Acidic residues" evidence="2">
    <location>
        <begin position="16"/>
        <end position="38"/>
    </location>
</feature>
<dbReference type="AlphaFoldDB" id="A0A5B8MUS2"/>
<dbReference type="GO" id="GO:0030687">
    <property type="term" value="C:preribosome, large subunit precursor"/>
    <property type="evidence" value="ECO:0007669"/>
    <property type="project" value="TreeGrafter"/>
</dbReference>
<feature type="compositionally biased region" description="Acidic residues" evidence="2">
    <location>
        <begin position="219"/>
        <end position="244"/>
    </location>
</feature>
<dbReference type="Pfam" id="PF07890">
    <property type="entry name" value="Rrp15p"/>
    <property type="match status" value="1"/>
</dbReference>
<dbReference type="EMBL" id="CP031042">
    <property type="protein sequence ID" value="QDZ23150.1"/>
    <property type="molecule type" value="Genomic_DNA"/>
</dbReference>
<organism evidence="3 4">
    <name type="scientific">Chloropicon primus</name>
    <dbReference type="NCBI Taxonomy" id="1764295"/>
    <lineage>
        <taxon>Eukaryota</taxon>
        <taxon>Viridiplantae</taxon>
        <taxon>Chlorophyta</taxon>
        <taxon>Chloropicophyceae</taxon>
        <taxon>Chloropicales</taxon>
        <taxon>Chloropicaceae</taxon>
        <taxon>Chloropicon</taxon>
    </lineage>
</organism>
<sequence length="244" mass="27417">MEEPTTSRRRRNAHEAEEEDDVEINVNIDEGEEDEEVENDKGAGKRKSMASAFAKILGKRAKGTAGPILAEGKILNKEEDKKAKELRKKILSNRKQRLEIREKGHVTAVKYGLNPEQDALERRLVRTTTKGVVKLFNAIYQAQRQHQRAGRDREQVNQAKSNLMDQLEGAAKNVARIEGGKSIGVSKEADQSTGGAGWDVLRDGFVGLSGRTKLKDWDKEEEEELEMEMDTIQAESEEESESEI</sequence>
<evidence type="ECO:0008006" key="5">
    <source>
        <dbReference type="Google" id="ProtNLM"/>
    </source>
</evidence>
<dbReference type="PANTHER" id="PTHR13245:SF14">
    <property type="entry name" value="RRP15-LIKE PROTEIN"/>
    <property type="match status" value="1"/>
</dbReference>
<name>A0A5B8MUS2_9CHLO</name>
<evidence type="ECO:0000313" key="4">
    <source>
        <dbReference type="Proteomes" id="UP000316726"/>
    </source>
</evidence>
<proteinExistence type="inferred from homology"/>
<evidence type="ECO:0000313" key="3">
    <source>
        <dbReference type="EMBL" id="QDZ23150.1"/>
    </source>
</evidence>
<reference evidence="3 4" key="1">
    <citation type="submission" date="2018-07" db="EMBL/GenBank/DDBJ databases">
        <title>The complete nuclear genome of the prasinophyte Chloropicon primus (CCMP1205).</title>
        <authorList>
            <person name="Pombert J.-F."/>
            <person name="Otis C."/>
            <person name="Turmel M."/>
            <person name="Lemieux C."/>
        </authorList>
    </citation>
    <scope>NUCLEOTIDE SEQUENCE [LARGE SCALE GENOMIC DNA]</scope>
    <source>
        <strain evidence="3 4">CCMP1205</strain>
    </source>
</reference>
<dbReference type="InterPro" id="IPR012459">
    <property type="entry name" value="Rrp15"/>
</dbReference>
<dbReference type="GO" id="GO:0000470">
    <property type="term" value="P:maturation of LSU-rRNA"/>
    <property type="evidence" value="ECO:0007669"/>
    <property type="project" value="TreeGrafter"/>
</dbReference>
<dbReference type="STRING" id="1764295.A0A5B8MUS2"/>
<evidence type="ECO:0000256" key="2">
    <source>
        <dbReference type="SAM" id="MobiDB-lite"/>
    </source>
</evidence>
<evidence type="ECO:0000256" key="1">
    <source>
        <dbReference type="ARBA" id="ARBA00007462"/>
    </source>
</evidence>
<dbReference type="GO" id="GO:0000460">
    <property type="term" value="P:maturation of 5.8S rRNA"/>
    <property type="evidence" value="ECO:0007669"/>
    <property type="project" value="TreeGrafter"/>
</dbReference>
<protein>
    <recommendedName>
        <fullName evidence="5">RRP15-like protein</fullName>
    </recommendedName>
</protein>
<feature type="region of interest" description="Disordered" evidence="2">
    <location>
        <begin position="217"/>
        <end position="244"/>
    </location>
</feature>
<feature type="region of interest" description="Disordered" evidence="2">
    <location>
        <begin position="1"/>
        <end position="47"/>
    </location>
</feature>
<keyword evidence="4" id="KW-1185">Reference proteome</keyword>
<dbReference type="Proteomes" id="UP000316726">
    <property type="component" value="Chromosome 9"/>
</dbReference>